<dbReference type="PROSITE" id="PS00041">
    <property type="entry name" value="HTH_ARAC_FAMILY_1"/>
    <property type="match status" value="1"/>
</dbReference>
<dbReference type="InterPro" id="IPR011123">
    <property type="entry name" value="Y_Y_Y"/>
</dbReference>
<evidence type="ECO:0000256" key="5">
    <source>
        <dbReference type="ARBA" id="ARBA00022777"/>
    </source>
</evidence>
<dbReference type="InterPro" id="IPR036890">
    <property type="entry name" value="HATPase_C_sf"/>
</dbReference>
<dbReference type="Proteomes" id="UP000297031">
    <property type="component" value="Chromosome"/>
</dbReference>
<dbReference type="InterPro" id="IPR018062">
    <property type="entry name" value="HTH_AraC-typ_CS"/>
</dbReference>
<evidence type="ECO:0000256" key="2">
    <source>
        <dbReference type="ARBA" id="ARBA00012438"/>
    </source>
</evidence>
<feature type="signal peptide" evidence="11">
    <location>
        <begin position="1"/>
        <end position="19"/>
    </location>
</feature>
<evidence type="ECO:0000259" key="12">
    <source>
        <dbReference type="PROSITE" id="PS01124"/>
    </source>
</evidence>
<dbReference type="OrthoDB" id="717811at2"/>
<dbReference type="SUPFAM" id="SSF47384">
    <property type="entry name" value="Homodimeric domain of signal transducing histidine kinase"/>
    <property type="match status" value="1"/>
</dbReference>
<dbReference type="InterPro" id="IPR001789">
    <property type="entry name" value="Sig_transdc_resp-reg_receiver"/>
</dbReference>
<dbReference type="InterPro" id="IPR005467">
    <property type="entry name" value="His_kinase_dom"/>
</dbReference>
<dbReference type="Pfam" id="PF07495">
    <property type="entry name" value="Y_Y_Y"/>
    <property type="match status" value="1"/>
</dbReference>
<dbReference type="Gene3D" id="2.130.10.10">
    <property type="entry name" value="YVTN repeat-like/Quinoprotein amine dehydrogenase"/>
    <property type="match status" value="2"/>
</dbReference>
<protein>
    <recommendedName>
        <fullName evidence="2">histidine kinase</fullName>
        <ecNumber evidence="2">2.7.13.3</ecNumber>
    </recommendedName>
</protein>
<dbReference type="InterPro" id="IPR004358">
    <property type="entry name" value="Sig_transdc_His_kin-like_C"/>
</dbReference>
<dbReference type="PROSITE" id="PS01124">
    <property type="entry name" value="HTH_ARAC_FAMILY_2"/>
    <property type="match status" value="1"/>
</dbReference>
<dbReference type="Pfam" id="PF02518">
    <property type="entry name" value="HATPase_c"/>
    <property type="match status" value="1"/>
</dbReference>
<dbReference type="PROSITE" id="PS50110">
    <property type="entry name" value="RESPONSE_REGULATORY"/>
    <property type="match status" value="1"/>
</dbReference>
<keyword evidence="16" id="KW-1185">Reference proteome</keyword>
<keyword evidence="7" id="KW-0238">DNA-binding</keyword>
<evidence type="ECO:0000256" key="8">
    <source>
        <dbReference type="ARBA" id="ARBA00023163"/>
    </source>
</evidence>
<evidence type="ECO:0000256" key="9">
    <source>
        <dbReference type="PROSITE-ProRule" id="PRU00169"/>
    </source>
</evidence>
<proteinExistence type="predicted"/>
<dbReference type="Gene3D" id="1.10.10.60">
    <property type="entry name" value="Homeodomain-like"/>
    <property type="match status" value="1"/>
</dbReference>
<dbReference type="Pfam" id="PF08450">
    <property type="entry name" value="SGL"/>
    <property type="match status" value="1"/>
</dbReference>
<keyword evidence="10" id="KW-0812">Transmembrane</keyword>
<dbReference type="SUPFAM" id="SSF52172">
    <property type="entry name" value="CheY-like"/>
    <property type="match status" value="1"/>
</dbReference>
<dbReference type="InterPro" id="IPR015943">
    <property type="entry name" value="WD40/YVTN_repeat-like_dom_sf"/>
</dbReference>
<dbReference type="Gene3D" id="3.40.50.2300">
    <property type="match status" value="1"/>
</dbReference>
<keyword evidence="3 9" id="KW-0597">Phosphoprotein</keyword>
<keyword evidence="10" id="KW-1133">Transmembrane helix</keyword>
<dbReference type="Gene3D" id="3.30.565.10">
    <property type="entry name" value="Histidine kinase-like ATPase, C-terminal domain"/>
    <property type="match status" value="1"/>
</dbReference>
<dbReference type="GO" id="GO:0003700">
    <property type="term" value="F:DNA-binding transcription factor activity"/>
    <property type="evidence" value="ECO:0007669"/>
    <property type="project" value="InterPro"/>
</dbReference>
<dbReference type="SMART" id="SM00448">
    <property type="entry name" value="REC"/>
    <property type="match status" value="1"/>
</dbReference>
<dbReference type="PROSITE" id="PS50109">
    <property type="entry name" value="HIS_KIN"/>
    <property type="match status" value="1"/>
</dbReference>
<keyword evidence="6" id="KW-0805">Transcription regulation</keyword>
<evidence type="ECO:0000256" key="4">
    <source>
        <dbReference type="ARBA" id="ARBA00022679"/>
    </source>
</evidence>
<keyword evidence="5 15" id="KW-0418">Kinase</keyword>
<feature type="domain" description="Response regulatory" evidence="14">
    <location>
        <begin position="1087"/>
        <end position="1202"/>
    </location>
</feature>
<dbReference type="FunFam" id="1.10.10.60:FF:000284">
    <property type="entry name" value="Two-component system sensor histidine kinase/response regulator"/>
    <property type="match status" value="1"/>
</dbReference>
<dbReference type="InterPro" id="IPR036097">
    <property type="entry name" value="HisK_dim/P_sf"/>
</dbReference>
<sequence length="1335" mass="149872">MKKLCLLFIAGLMSLAALASGSNLAFRHYTTDNGLPSNCVRDIMQDSRGFIWFATDGGLVRFDGQRFKVFSLSKLEGKHSQDDFVSQMHELDGKIWIGVDTQLFYYDPETEKILTPVLNYAPACRSRIDSYVRDMTSDKDGNLWLAVAGNGVFKVNSVTGDVVNYEFPQLSNMVGKVYVDSRNDVWVMGNQGRGILFKLNKSDDTFKPLQLTLDGRPLHVIAVAMAEDEAHNMWIGMWDSGLFRFDPFTGEADAALHSGADRGLVHIHSITAGSNDVLYIGSDAGLTVFNPKSGEYNLYKNDELDGRSLSDQFVYPILRDREDGMWIGTFYGGVNYLAPDLKQFNAHRHSRFVNSVSGDIISGFCEDGMGNVWIASDDGGLCYYTPSTGRYSHVALPSTGAVPFNNNVHALCLDDDDLWIGTYTTGVGVYNIKTHLMRHYYPREGDDSSLDGWSSYAIYRDRDRNIWVATMDMINLYDREADNFKRVRSLGAMTIDIDQDALGNLWFSTQGKGLFRYDTRHRVWKNYRFSSDEGALPHNHVNCTTIDSRGRMWVATANGLCRYVPERDSFEIINIGDVPSKIVFSVIEDQNSLWLTTSNGLVRYSLVDGSSELFTTFDGLSNNQFMLNAGLKTSSGCIYLGTIKGLNMFYPYQIRPNQTMPPVAFTELDVVNSVVEVGDSRLPKSLNSVERIELSHEDYLFSLSFSALSYVNPSKNHLRYKLDGFDKTWINAGSDNRATYTNLPPGNYKMIVQASNNDNLWNEEGITLHIKILPPWYASIPMKILYVLIALGLIFLLIRLLLRYYDKQHKVELSRVSANKEKEVYQAKLSFFTMIAHEIRTPVSLIIGPLEKIMRSPGELSPTVRDDLNIINRNSQRLLFLVNQLLDFKKVEQNGFTVTFSRQNVTNLVTAVAERFAPSIEQMGGKLVVECGERDIEADVDAEALTKLVSNLLNNARKYMKDRIVIACHADEGQGRFTISVSDNGVGISRDNQEKIFKPFFQVMDDTRESKGGTGLGLSIVQSVVEAHKGEIKVESSLGNGATFIVTLPLRQEGVTASAGNDIMSPAEDKGYSRAIDGSVNDVSRPVMLIVDDNEEMLQFITSNFNSDYEVVTAVNGKEAIDKLSRHEVALIVSDWMMPVMNGVELCRAVRSDCNYSHIPFILLTAKTDNFSKIEGLNCGADAYVEKPFSVNYLEARIHNLVEMRKLLREKFSQTPLEPINTIAPNPVDDQFLTQLTNIIEENFSNPELSVDFLANRMGISRSGLYAKIKTLANVTPNELIQLTRLKKAAKLLAENKYRINEICYMVGFNSSSYFSKCFQRQFGMKPGEFTPHSL</sequence>
<evidence type="ECO:0000256" key="7">
    <source>
        <dbReference type="ARBA" id="ARBA00023125"/>
    </source>
</evidence>
<dbReference type="EC" id="2.7.13.3" evidence="2"/>
<accession>A0A4P7VKE3</accession>
<organism evidence="15 16">
    <name type="scientific">Muribaculum gordoncarteri</name>
    <dbReference type="NCBI Taxonomy" id="2530390"/>
    <lineage>
        <taxon>Bacteria</taxon>
        <taxon>Pseudomonadati</taxon>
        <taxon>Bacteroidota</taxon>
        <taxon>Bacteroidia</taxon>
        <taxon>Bacteroidales</taxon>
        <taxon>Muribaculaceae</taxon>
        <taxon>Muribaculum</taxon>
    </lineage>
</organism>
<feature type="modified residue" description="4-aspartylphosphate" evidence="9">
    <location>
        <position position="1135"/>
    </location>
</feature>
<dbReference type="InterPro" id="IPR009057">
    <property type="entry name" value="Homeodomain-like_sf"/>
</dbReference>
<dbReference type="InterPro" id="IPR011006">
    <property type="entry name" value="CheY-like_superfamily"/>
</dbReference>
<feature type="domain" description="HTH araC/xylS-type" evidence="12">
    <location>
        <begin position="1234"/>
        <end position="1333"/>
    </location>
</feature>
<dbReference type="SMART" id="SM00388">
    <property type="entry name" value="HisKA"/>
    <property type="match status" value="1"/>
</dbReference>
<dbReference type="SUPFAM" id="SSF55874">
    <property type="entry name" value="ATPase domain of HSP90 chaperone/DNA topoisomerase II/histidine kinase"/>
    <property type="match status" value="1"/>
</dbReference>
<feature type="chain" id="PRO_5021027971" description="histidine kinase" evidence="11">
    <location>
        <begin position="20"/>
        <end position="1335"/>
    </location>
</feature>
<evidence type="ECO:0000259" key="13">
    <source>
        <dbReference type="PROSITE" id="PS50109"/>
    </source>
</evidence>
<dbReference type="PANTHER" id="PTHR43547">
    <property type="entry name" value="TWO-COMPONENT HISTIDINE KINASE"/>
    <property type="match status" value="1"/>
</dbReference>
<dbReference type="Pfam" id="PF07494">
    <property type="entry name" value="Reg_prop"/>
    <property type="match status" value="1"/>
</dbReference>
<dbReference type="InterPro" id="IPR013783">
    <property type="entry name" value="Ig-like_fold"/>
</dbReference>
<dbReference type="Pfam" id="PF00072">
    <property type="entry name" value="Response_reg"/>
    <property type="match status" value="1"/>
</dbReference>
<feature type="domain" description="Histidine kinase" evidence="13">
    <location>
        <begin position="834"/>
        <end position="1052"/>
    </location>
</feature>
<dbReference type="FunFam" id="1.10.287.130:FF:000045">
    <property type="entry name" value="Two-component system sensor histidine kinase/response regulator"/>
    <property type="match status" value="1"/>
</dbReference>
<evidence type="ECO:0000313" key="16">
    <source>
        <dbReference type="Proteomes" id="UP000297031"/>
    </source>
</evidence>
<dbReference type="GO" id="GO:0043565">
    <property type="term" value="F:sequence-specific DNA binding"/>
    <property type="evidence" value="ECO:0007669"/>
    <property type="project" value="InterPro"/>
</dbReference>
<evidence type="ECO:0000259" key="14">
    <source>
        <dbReference type="PROSITE" id="PS50110"/>
    </source>
</evidence>
<name>A0A4P7VKE3_9BACT</name>
<dbReference type="KEGG" id="mgod:E7746_09930"/>
<dbReference type="Gene3D" id="1.10.287.130">
    <property type="match status" value="1"/>
</dbReference>
<dbReference type="FunFam" id="2.60.40.10:FF:000791">
    <property type="entry name" value="Two-component system sensor histidine kinase/response regulator"/>
    <property type="match status" value="1"/>
</dbReference>
<dbReference type="SUPFAM" id="SSF46689">
    <property type="entry name" value="Homeodomain-like"/>
    <property type="match status" value="1"/>
</dbReference>
<reference evidence="15 16" key="1">
    <citation type="submission" date="2019-02" db="EMBL/GenBank/DDBJ databases">
        <title>Isolation and identification of novel species under the genus Muribaculum.</title>
        <authorList>
            <person name="Miyake S."/>
            <person name="Ding Y."/>
            <person name="Low A."/>
            <person name="Soh M."/>
            <person name="Seedorf H."/>
        </authorList>
    </citation>
    <scope>NUCLEOTIDE SEQUENCE [LARGE SCALE GENOMIC DNA]</scope>
    <source>
        <strain evidence="15 16">TLL-A4</strain>
    </source>
</reference>
<keyword evidence="11" id="KW-0732">Signal</keyword>
<evidence type="ECO:0000256" key="6">
    <source>
        <dbReference type="ARBA" id="ARBA00023015"/>
    </source>
</evidence>
<dbReference type="FunFam" id="3.30.565.10:FF:000006">
    <property type="entry name" value="Sensor histidine kinase WalK"/>
    <property type="match status" value="1"/>
</dbReference>
<comment type="catalytic activity">
    <reaction evidence="1">
        <text>ATP + protein L-histidine = ADP + protein N-phospho-L-histidine.</text>
        <dbReference type="EC" id="2.7.13.3"/>
    </reaction>
</comment>
<dbReference type="InterPro" id="IPR003661">
    <property type="entry name" value="HisK_dim/P_dom"/>
</dbReference>
<keyword evidence="10" id="KW-0472">Membrane</keyword>
<dbReference type="SUPFAM" id="SSF63829">
    <property type="entry name" value="Calcium-dependent phosphotriesterase"/>
    <property type="match status" value="2"/>
</dbReference>
<dbReference type="RefSeq" id="WP_136410694.1">
    <property type="nucleotide sequence ID" value="NZ_CP039393.1"/>
</dbReference>
<dbReference type="EMBL" id="CP039393">
    <property type="protein sequence ID" value="QCD36172.1"/>
    <property type="molecule type" value="Genomic_DNA"/>
</dbReference>
<dbReference type="InterPro" id="IPR003594">
    <property type="entry name" value="HATPase_dom"/>
</dbReference>
<dbReference type="Pfam" id="PF12833">
    <property type="entry name" value="HTH_18"/>
    <property type="match status" value="1"/>
</dbReference>
<dbReference type="CDD" id="cd17574">
    <property type="entry name" value="REC_OmpR"/>
    <property type="match status" value="1"/>
</dbReference>
<dbReference type="SMART" id="SM00387">
    <property type="entry name" value="HATPase_c"/>
    <property type="match status" value="1"/>
</dbReference>
<dbReference type="SMART" id="SM00342">
    <property type="entry name" value="HTH_ARAC"/>
    <property type="match status" value="1"/>
</dbReference>
<dbReference type="InterPro" id="IPR018060">
    <property type="entry name" value="HTH_AraC"/>
</dbReference>
<dbReference type="PANTHER" id="PTHR43547:SF2">
    <property type="entry name" value="HYBRID SIGNAL TRANSDUCTION HISTIDINE KINASE C"/>
    <property type="match status" value="1"/>
</dbReference>
<evidence type="ECO:0000256" key="1">
    <source>
        <dbReference type="ARBA" id="ARBA00000085"/>
    </source>
</evidence>
<keyword evidence="4" id="KW-0808">Transferase</keyword>
<evidence type="ECO:0000313" key="15">
    <source>
        <dbReference type="EMBL" id="QCD36172.1"/>
    </source>
</evidence>
<dbReference type="InterPro" id="IPR011110">
    <property type="entry name" value="Reg_prop"/>
</dbReference>
<evidence type="ECO:0000256" key="11">
    <source>
        <dbReference type="SAM" id="SignalP"/>
    </source>
</evidence>
<keyword evidence="8" id="KW-0804">Transcription</keyword>
<dbReference type="PRINTS" id="PR00344">
    <property type="entry name" value="BCTRLSENSOR"/>
</dbReference>
<dbReference type="Pfam" id="PF00512">
    <property type="entry name" value="HisKA"/>
    <property type="match status" value="1"/>
</dbReference>
<evidence type="ECO:0000256" key="10">
    <source>
        <dbReference type="SAM" id="Phobius"/>
    </source>
</evidence>
<dbReference type="InterPro" id="IPR013658">
    <property type="entry name" value="SGL"/>
</dbReference>
<gene>
    <name evidence="15" type="ORF">E7746_09930</name>
</gene>
<feature type="transmembrane region" description="Helical" evidence="10">
    <location>
        <begin position="784"/>
        <end position="802"/>
    </location>
</feature>
<dbReference type="Gene3D" id="2.60.40.10">
    <property type="entry name" value="Immunoglobulins"/>
    <property type="match status" value="1"/>
</dbReference>
<dbReference type="GO" id="GO:0000155">
    <property type="term" value="F:phosphorelay sensor kinase activity"/>
    <property type="evidence" value="ECO:0007669"/>
    <property type="project" value="InterPro"/>
</dbReference>
<evidence type="ECO:0000256" key="3">
    <source>
        <dbReference type="ARBA" id="ARBA00022553"/>
    </source>
</evidence>
<dbReference type="CDD" id="cd00082">
    <property type="entry name" value="HisKA"/>
    <property type="match status" value="1"/>
</dbReference>